<dbReference type="EMBL" id="SOAM01000001">
    <property type="protein sequence ID" value="TDS79692.1"/>
    <property type="molecule type" value="Genomic_DNA"/>
</dbReference>
<proteinExistence type="predicted"/>
<keyword evidence="2" id="KW-1185">Reference proteome</keyword>
<organism evidence="1 2">
    <name type="scientific">Amnibacterium kyonggiense</name>
    <dbReference type="NCBI Taxonomy" id="595671"/>
    <lineage>
        <taxon>Bacteria</taxon>
        <taxon>Bacillati</taxon>
        <taxon>Actinomycetota</taxon>
        <taxon>Actinomycetes</taxon>
        <taxon>Micrococcales</taxon>
        <taxon>Microbacteriaceae</taxon>
        <taxon>Amnibacterium</taxon>
    </lineage>
</organism>
<gene>
    <name evidence="1" type="ORF">CLV52_0229</name>
</gene>
<evidence type="ECO:0000313" key="1">
    <source>
        <dbReference type="EMBL" id="TDS79692.1"/>
    </source>
</evidence>
<sequence>MTELPGGAVLRAVRDDEWPVVAWLWQAFREDLSPVVDGLPYADGRYRAALLDRFPSADGVGWFATGPHPNTGEEAPVAFALVDGLTGERRTIAGFWVAPPLRRSGLGVALAVAVLSRHPGPWEVGFQHDNVAAGGFWRRVANRAFGPGGWAETEEAVPDRPLVPPDHFIRST</sequence>
<protein>
    <recommendedName>
        <fullName evidence="3">Acetyltransferase</fullName>
    </recommendedName>
</protein>
<dbReference type="RefSeq" id="WP_133764082.1">
    <property type="nucleotide sequence ID" value="NZ_BAAARP010000001.1"/>
</dbReference>
<dbReference type="SUPFAM" id="SSF55729">
    <property type="entry name" value="Acyl-CoA N-acyltransferases (Nat)"/>
    <property type="match status" value="1"/>
</dbReference>
<name>A0A4R7FPL2_9MICO</name>
<evidence type="ECO:0000313" key="2">
    <source>
        <dbReference type="Proteomes" id="UP000295344"/>
    </source>
</evidence>
<dbReference type="OrthoDB" id="3627178at2"/>
<dbReference type="Proteomes" id="UP000295344">
    <property type="component" value="Unassembled WGS sequence"/>
</dbReference>
<dbReference type="AlphaFoldDB" id="A0A4R7FPL2"/>
<dbReference type="InterPro" id="IPR016181">
    <property type="entry name" value="Acyl_CoA_acyltransferase"/>
</dbReference>
<dbReference type="Gene3D" id="3.40.630.30">
    <property type="match status" value="1"/>
</dbReference>
<accession>A0A4R7FPL2</accession>
<comment type="caution">
    <text evidence="1">The sequence shown here is derived from an EMBL/GenBank/DDBJ whole genome shotgun (WGS) entry which is preliminary data.</text>
</comment>
<evidence type="ECO:0008006" key="3">
    <source>
        <dbReference type="Google" id="ProtNLM"/>
    </source>
</evidence>
<reference evidence="1 2" key="1">
    <citation type="submission" date="2019-03" db="EMBL/GenBank/DDBJ databases">
        <title>Genomic Encyclopedia of Archaeal and Bacterial Type Strains, Phase II (KMG-II): from individual species to whole genera.</title>
        <authorList>
            <person name="Goeker M."/>
        </authorList>
    </citation>
    <scope>NUCLEOTIDE SEQUENCE [LARGE SCALE GENOMIC DNA]</scope>
    <source>
        <strain evidence="1 2">DSM 24782</strain>
    </source>
</reference>